<keyword evidence="6 9" id="KW-1133">Transmembrane helix</keyword>
<dbReference type="EMBL" id="LFJN01000060">
    <property type="protein sequence ID" value="KPI34457.1"/>
    <property type="molecule type" value="Genomic_DNA"/>
</dbReference>
<feature type="transmembrane region" description="Helical" evidence="9">
    <location>
        <begin position="410"/>
        <end position="429"/>
    </location>
</feature>
<feature type="transmembrane region" description="Helical" evidence="9">
    <location>
        <begin position="938"/>
        <end position="963"/>
    </location>
</feature>
<feature type="domain" description="ABC transporter" evidence="10">
    <location>
        <begin position="1218"/>
        <end position="1458"/>
    </location>
</feature>
<feature type="domain" description="ABC transmembrane type-1" evidence="11">
    <location>
        <begin position="900"/>
        <end position="1181"/>
    </location>
</feature>
<feature type="transmembrane region" description="Helical" evidence="9">
    <location>
        <begin position="309"/>
        <end position="329"/>
    </location>
</feature>
<comment type="caution">
    <text evidence="12">The sequence shown here is derived from an EMBL/GenBank/DDBJ whole genome shotgun (WGS) entry which is preliminary data.</text>
</comment>
<dbReference type="PANTHER" id="PTHR24223">
    <property type="entry name" value="ATP-BINDING CASSETTE SUB-FAMILY C"/>
    <property type="match status" value="1"/>
</dbReference>
<dbReference type="CDD" id="cd03250">
    <property type="entry name" value="ABCC_MRP_domain1"/>
    <property type="match status" value="1"/>
</dbReference>
<evidence type="ECO:0000256" key="9">
    <source>
        <dbReference type="SAM" id="Phobius"/>
    </source>
</evidence>
<keyword evidence="13" id="KW-1185">Reference proteome</keyword>
<feature type="transmembrane region" description="Helical" evidence="9">
    <location>
        <begin position="896"/>
        <end position="918"/>
    </location>
</feature>
<keyword evidence="3 9" id="KW-0812">Transmembrane</keyword>
<dbReference type="PROSITE" id="PS50893">
    <property type="entry name" value="ABC_TRANSPORTER_2"/>
    <property type="match status" value="2"/>
</dbReference>
<dbReference type="InterPro" id="IPR003439">
    <property type="entry name" value="ABC_transporter-like_ATP-bd"/>
</dbReference>
<dbReference type="VEuPathDB" id="FungiDB:AB675_1410"/>
<dbReference type="FunFam" id="1.20.1560.10:FF:000055">
    <property type="entry name" value="ABC multidrug transporter (Eurofung)"/>
    <property type="match status" value="1"/>
</dbReference>
<feature type="transmembrane region" description="Helical" evidence="9">
    <location>
        <begin position="1039"/>
        <end position="1059"/>
    </location>
</feature>
<dbReference type="PROSITE" id="PS00211">
    <property type="entry name" value="ABC_TRANSPORTER_1"/>
    <property type="match status" value="2"/>
</dbReference>
<sequence>MSTISNSSDALFGPAYTGPSRSFDFTLLFEDTVLTIIPSTLFLAAAIARAVWLVNSPNKVVTSLSRSAKLVLLSAFAMSQLTVLLIRATNLQIATPASVAAASLDFAAACVLFVLSLFEHSRSVTPSTIIGLYLLFSITFDAIRLRTFYLIGGYGANGVAHLLTLSLIAKFGVLVTEATEKRAILLEPYQSLPPEQTSGIYSKSVFWWVNPLLMLGFDTTLRTDDLYTLDEALQSEKVHQRFKTHWQAKRSHGPRSLMGTALSVLRWELIFSAIPRLFLSAAQFSQPFLVQATIRYVSNQSEQPVSHGWGLAGAFFLSYFAVAVLSAAYKHLANRCCTQLRGGLVSLLYDKTLNLSLTAIDRDAVLTLMSTDINTMVDILTMFHDTWCGIIDLAVAMYLLYFYLGSTCYAPAIVYVIQLAGTAGLVRVISPFQKKWLDAVQVRVSFTSALLHSIRNVKLLGLAAVVKDRTHALRLSEIAMCKAFRVVDTIRVVLQNGSSIYAPFATFLVYYLRSANDDSSPLEISTVFGVLTILRTMEMPLNVTIYSSVRLASSLSCFERIQQYLLSESRNDNRLSLESVYDSEDFWQTSAIADGIPMRRVSVSRSAADDAVVLKDCSFGWEKNKSIVKDVNITLSSGSHMMIIGPVGSGKSTLLKGILSETPYSRGFVYVNSSTISFADQEAWVQNGTIKDNICGASPVVPDTSWYDEVITCCGLAEDVLHLPRGDQTVVGSKGISLSGGQKARLALARAVYSRADILILDDVFSGLDHDTEDLIFRRLFSRNGPLRRQKTTVILVTHAVQRLPYADTIVSLDADGRISETGNWLQLSTSGGYVHDLNVDFKQQQDAEEEADVDAKDKKAPVATVMPTADDVRDNLLRRTGDWVTWKYWFKSCGYLSSILSIIWGFVWMISVQMPGILVRVFSSNNALVSGSAARTFIIVFGLTTVVASAAVLAVVWQILLVMQPRSSTSFHWNLLETTLNAPLSFFTKTDIGSITNRFSQDLNLVDMEIPFSWADFVLSFVAAVTGMGLMVASGSGYFAITIPVLLGVMYIIQKYYLRTSRQMRLLDIEEKAPLYTQFGETASGLATVRAFGWTQKFSERHTELLDRSQRPFYLLLCIQRWLTLVLDLIVTGLVTVLMIVVVATRDSINPAMVGVGLLSALGLSNSLTNLVMMWTKMETAIGAVGRIREYNKTTASEHKPEECDDPRPDWPEDGAVSFNNFSASYSEDSDLVLDDISIACRPLEQVGLCGRSGSGKSSTLASLLHILEYRTGNITIDGVDVSTIPRETLRGRINVIPQEPWWITTESVRFNMDPWSTISGTTTNANRDAVYISALKRCHIYPIIAARGGLDATMTADFLSHGQRQLFCLARALLRQSKIVVLDECSASVDVKTDELVQQIIREHFAGCTILAVAHRLNTIEDFGRVVVLGKGNIVEMGDPKVLGRTEGSRWRELRDL</sequence>
<evidence type="ECO:0000313" key="12">
    <source>
        <dbReference type="EMBL" id="KPI34457.1"/>
    </source>
</evidence>
<dbReference type="Pfam" id="PF00005">
    <property type="entry name" value="ABC_tran"/>
    <property type="match status" value="2"/>
</dbReference>
<evidence type="ECO:0000256" key="3">
    <source>
        <dbReference type="ARBA" id="ARBA00022692"/>
    </source>
</evidence>
<evidence type="ECO:0000256" key="5">
    <source>
        <dbReference type="ARBA" id="ARBA00022840"/>
    </source>
</evidence>
<dbReference type="Proteomes" id="UP000038010">
    <property type="component" value="Unassembled WGS sequence"/>
</dbReference>
<dbReference type="Pfam" id="PF00664">
    <property type="entry name" value="ABC_membrane"/>
    <property type="match status" value="2"/>
</dbReference>
<feature type="transmembrane region" description="Helical" evidence="9">
    <location>
        <begin position="1150"/>
        <end position="1169"/>
    </location>
</feature>
<dbReference type="PANTHER" id="PTHR24223:SF399">
    <property type="entry name" value="ABC TRANSPORTER ATNG"/>
    <property type="match status" value="1"/>
</dbReference>
<keyword evidence="8" id="KW-0325">Glycoprotein</keyword>
<dbReference type="InterPro" id="IPR056227">
    <property type="entry name" value="TMD0_ABC"/>
</dbReference>
<dbReference type="PROSITE" id="PS50929">
    <property type="entry name" value="ABC_TM1F"/>
    <property type="match status" value="2"/>
</dbReference>
<evidence type="ECO:0000259" key="10">
    <source>
        <dbReference type="PROSITE" id="PS50893"/>
    </source>
</evidence>
<keyword evidence="7 9" id="KW-0472">Membrane</keyword>
<feature type="domain" description="ABC transporter" evidence="10">
    <location>
        <begin position="612"/>
        <end position="840"/>
    </location>
</feature>
<gene>
    <name evidence="12" type="ORF">AB675_1410</name>
</gene>
<dbReference type="InterPro" id="IPR044746">
    <property type="entry name" value="ABCC_6TM_D1"/>
</dbReference>
<dbReference type="FunFam" id="3.40.50.300:FF:000163">
    <property type="entry name" value="Multidrug resistance-associated protein member 4"/>
    <property type="match status" value="1"/>
</dbReference>
<dbReference type="InterPro" id="IPR044726">
    <property type="entry name" value="ABCC_6TM_D2"/>
</dbReference>
<dbReference type="Gene3D" id="1.20.1560.10">
    <property type="entry name" value="ABC transporter type 1, transmembrane domain"/>
    <property type="match status" value="2"/>
</dbReference>
<dbReference type="RefSeq" id="XP_017994420.1">
    <property type="nucleotide sequence ID" value="XM_018141299.1"/>
</dbReference>
<keyword evidence="2" id="KW-0813">Transport</keyword>
<protein>
    <submittedName>
        <fullName evidence="12">Metal resistance protein YCF1</fullName>
    </submittedName>
</protein>
<dbReference type="InterPro" id="IPR003593">
    <property type="entry name" value="AAA+_ATPase"/>
</dbReference>
<feature type="transmembrane region" description="Helical" evidence="9">
    <location>
        <begin position="1123"/>
        <end position="1144"/>
    </location>
</feature>
<evidence type="ECO:0000256" key="1">
    <source>
        <dbReference type="ARBA" id="ARBA00004141"/>
    </source>
</evidence>
<evidence type="ECO:0000256" key="8">
    <source>
        <dbReference type="ARBA" id="ARBA00023180"/>
    </source>
</evidence>
<dbReference type="GO" id="GO:0016020">
    <property type="term" value="C:membrane"/>
    <property type="evidence" value="ECO:0007669"/>
    <property type="project" value="UniProtKB-SubCell"/>
</dbReference>
<dbReference type="InterPro" id="IPR027417">
    <property type="entry name" value="P-loop_NTPase"/>
</dbReference>
<evidence type="ECO:0000259" key="11">
    <source>
        <dbReference type="PROSITE" id="PS50929"/>
    </source>
</evidence>
<dbReference type="Pfam" id="PF24357">
    <property type="entry name" value="TMD0_ABC"/>
    <property type="match status" value="1"/>
</dbReference>
<feature type="transmembrane region" description="Helical" evidence="9">
    <location>
        <begin position="33"/>
        <end position="55"/>
    </location>
</feature>
<dbReference type="SMART" id="SM00382">
    <property type="entry name" value="AAA"/>
    <property type="match status" value="2"/>
</dbReference>
<dbReference type="InterPro" id="IPR050173">
    <property type="entry name" value="ABC_transporter_C-like"/>
</dbReference>
<feature type="transmembrane region" description="Helical" evidence="9">
    <location>
        <begin position="98"/>
        <end position="118"/>
    </location>
</feature>
<feature type="domain" description="ABC transmembrane type-1" evidence="11">
    <location>
        <begin position="277"/>
        <end position="553"/>
    </location>
</feature>
<feature type="transmembrane region" description="Helical" evidence="9">
    <location>
        <begin position="67"/>
        <end position="86"/>
    </location>
</feature>
<dbReference type="GeneID" id="28733179"/>
<organism evidence="12 13">
    <name type="scientific">Cyphellophora attinorum</name>
    <dbReference type="NCBI Taxonomy" id="1664694"/>
    <lineage>
        <taxon>Eukaryota</taxon>
        <taxon>Fungi</taxon>
        <taxon>Dikarya</taxon>
        <taxon>Ascomycota</taxon>
        <taxon>Pezizomycotina</taxon>
        <taxon>Eurotiomycetes</taxon>
        <taxon>Chaetothyriomycetidae</taxon>
        <taxon>Chaetothyriales</taxon>
        <taxon>Cyphellophoraceae</taxon>
        <taxon>Cyphellophora</taxon>
    </lineage>
</organism>
<dbReference type="GO" id="GO:0140359">
    <property type="term" value="F:ABC-type transporter activity"/>
    <property type="evidence" value="ECO:0007669"/>
    <property type="project" value="InterPro"/>
</dbReference>
<evidence type="ECO:0000256" key="4">
    <source>
        <dbReference type="ARBA" id="ARBA00022741"/>
    </source>
</evidence>
<dbReference type="Gene3D" id="3.40.50.300">
    <property type="entry name" value="P-loop containing nucleotide triphosphate hydrolases"/>
    <property type="match status" value="2"/>
</dbReference>
<proteinExistence type="predicted"/>
<dbReference type="OrthoDB" id="6500128at2759"/>
<dbReference type="InterPro" id="IPR017871">
    <property type="entry name" value="ABC_transporter-like_CS"/>
</dbReference>
<dbReference type="GO" id="GO:0016887">
    <property type="term" value="F:ATP hydrolysis activity"/>
    <property type="evidence" value="ECO:0007669"/>
    <property type="project" value="InterPro"/>
</dbReference>
<dbReference type="SUPFAM" id="SSF90123">
    <property type="entry name" value="ABC transporter transmembrane region"/>
    <property type="match status" value="2"/>
</dbReference>
<evidence type="ECO:0000313" key="13">
    <source>
        <dbReference type="Proteomes" id="UP000038010"/>
    </source>
</evidence>
<evidence type="ECO:0000256" key="7">
    <source>
        <dbReference type="ARBA" id="ARBA00023136"/>
    </source>
</evidence>
<dbReference type="InterPro" id="IPR011527">
    <property type="entry name" value="ABC1_TM_dom"/>
</dbReference>
<dbReference type="FunFam" id="1.20.1560.10:FF:000066">
    <property type="entry name" value="ABC multidrug transporter (Eurofung)"/>
    <property type="match status" value="1"/>
</dbReference>
<keyword evidence="5" id="KW-0067">ATP-binding</keyword>
<accession>A0A0N1NWW2</accession>
<dbReference type="SUPFAM" id="SSF52540">
    <property type="entry name" value="P-loop containing nucleoside triphosphate hydrolases"/>
    <property type="match status" value="2"/>
</dbReference>
<evidence type="ECO:0000256" key="2">
    <source>
        <dbReference type="ARBA" id="ARBA00022448"/>
    </source>
</evidence>
<feature type="transmembrane region" description="Helical" evidence="9">
    <location>
        <begin position="158"/>
        <end position="176"/>
    </location>
</feature>
<dbReference type="CDD" id="cd03244">
    <property type="entry name" value="ABCC_MRP_domain2"/>
    <property type="match status" value="1"/>
</dbReference>
<dbReference type="InterPro" id="IPR036640">
    <property type="entry name" value="ABC1_TM_sf"/>
</dbReference>
<dbReference type="CDD" id="cd18579">
    <property type="entry name" value="ABC_6TM_ABCC_D1"/>
    <property type="match status" value="1"/>
</dbReference>
<dbReference type="GO" id="GO:0005524">
    <property type="term" value="F:ATP binding"/>
    <property type="evidence" value="ECO:0007669"/>
    <property type="project" value="UniProtKB-KW"/>
</dbReference>
<comment type="subcellular location">
    <subcellularLocation>
        <location evidence="1">Membrane</location>
        <topology evidence="1">Multi-pass membrane protein</topology>
    </subcellularLocation>
</comment>
<name>A0A0N1NWW2_9EURO</name>
<dbReference type="STRING" id="1664694.A0A0N1NWW2"/>
<reference evidence="12 13" key="1">
    <citation type="submission" date="2015-06" db="EMBL/GenBank/DDBJ databases">
        <title>Draft genome of the ant-associated black yeast Phialophora attae CBS 131958.</title>
        <authorList>
            <person name="Moreno L.F."/>
            <person name="Stielow B.J."/>
            <person name="de Hoog S."/>
            <person name="Vicente V.A."/>
            <person name="Weiss V.A."/>
            <person name="de Vries M."/>
            <person name="Cruz L.M."/>
            <person name="Souza E.M."/>
        </authorList>
    </citation>
    <scope>NUCLEOTIDE SEQUENCE [LARGE SCALE GENOMIC DNA]</scope>
    <source>
        <strain evidence="12 13">CBS 131958</strain>
    </source>
</reference>
<evidence type="ECO:0000256" key="6">
    <source>
        <dbReference type="ARBA" id="ARBA00022989"/>
    </source>
</evidence>
<dbReference type="CDD" id="cd18580">
    <property type="entry name" value="ABC_6TM_ABCC_D2"/>
    <property type="match status" value="1"/>
</dbReference>
<keyword evidence="4" id="KW-0547">Nucleotide-binding</keyword>